<dbReference type="SUPFAM" id="SSF47592">
    <property type="entry name" value="SWIB/MDM2 domain"/>
    <property type="match status" value="1"/>
</dbReference>
<sequence>MAMELSFFGPCSAVIAGQALPVGTRPVLPAHPPFAVRARGRKPILPLCAASKTASAAKQEKRPPRGITKARPVSPAMQELLGVAEIPRTQAVKQIWNYIKQNDLQDPTDKKVIICDEKLKPIFGGRDRVGFLEISGLINPHFTK</sequence>
<feature type="domain" description="DM2" evidence="1">
    <location>
        <begin position="66"/>
        <end position="144"/>
    </location>
</feature>
<dbReference type="AlphaFoldDB" id="A0A7I8IK15"/>
<reference evidence="2 3" key="1">
    <citation type="submission" date="2019-12" db="EMBL/GenBank/DDBJ databases">
        <authorList>
            <person name="Scholz U."/>
            <person name="Mascher M."/>
            <person name="Fiebig A."/>
        </authorList>
    </citation>
    <scope>NUCLEOTIDE SEQUENCE</scope>
</reference>
<dbReference type="EMBL" id="CACRZD030000003">
    <property type="protein sequence ID" value="CAA6657488.1"/>
    <property type="molecule type" value="Genomic_DNA"/>
</dbReference>
<accession>A0A7I8IK15</accession>
<dbReference type="InterPro" id="IPR036885">
    <property type="entry name" value="SWIB_MDM2_dom_sf"/>
</dbReference>
<organism evidence="2">
    <name type="scientific">Spirodela intermedia</name>
    <name type="common">Intermediate duckweed</name>
    <dbReference type="NCBI Taxonomy" id="51605"/>
    <lineage>
        <taxon>Eukaryota</taxon>
        <taxon>Viridiplantae</taxon>
        <taxon>Streptophyta</taxon>
        <taxon>Embryophyta</taxon>
        <taxon>Tracheophyta</taxon>
        <taxon>Spermatophyta</taxon>
        <taxon>Magnoliopsida</taxon>
        <taxon>Liliopsida</taxon>
        <taxon>Araceae</taxon>
        <taxon>Lemnoideae</taxon>
        <taxon>Spirodela</taxon>
    </lineage>
</organism>
<protein>
    <recommendedName>
        <fullName evidence="1">DM2 domain-containing protein</fullName>
    </recommendedName>
</protein>
<keyword evidence="3" id="KW-1185">Reference proteome</keyword>
<evidence type="ECO:0000313" key="3">
    <source>
        <dbReference type="Proteomes" id="UP001189122"/>
    </source>
</evidence>
<dbReference type="InterPro" id="IPR019835">
    <property type="entry name" value="SWIB_domain"/>
</dbReference>
<dbReference type="Gene3D" id="1.10.245.10">
    <property type="entry name" value="SWIB/MDM2 domain"/>
    <property type="match status" value="1"/>
</dbReference>
<proteinExistence type="predicted"/>
<evidence type="ECO:0000259" key="1">
    <source>
        <dbReference type="PROSITE" id="PS51925"/>
    </source>
</evidence>
<dbReference type="EMBL" id="LR743590">
    <property type="protein sequence ID" value="CAA2617794.1"/>
    <property type="molecule type" value="Genomic_DNA"/>
</dbReference>
<name>A0A7I8IK15_SPIIN</name>
<dbReference type="PROSITE" id="PS51925">
    <property type="entry name" value="SWIB_MDM2"/>
    <property type="match status" value="1"/>
</dbReference>
<dbReference type="Proteomes" id="UP001189122">
    <property type="component" value="Unassembled WGS sequence"/>
</dbReference>
<dbReference type="InterPro" id="IPR003121">
    <property type="entry name" value="SWIB_MDM2_domain"/>
</dbReference>
<dbReference type="PANTHER" id="PTHR13844">
    <property type="entry name" value="SWI/SNF-RELATED MATRIX-ASSOCIATED ACTIN-DEPENDENT REGULATOR OF CHROMATIN SUBFAMILY D"/>
    <property type="match status" value="1"/>
</dbReference>
<dbReference type="Pfam" id="PF02201">
    <property type="entry name" value="SWIB"/>
    <property type="match status" value="1"/>
</dbReference>
<dbReference type="CDD" id="cd10567">
    <property type="entry name" value="SWIB-MDM2_like"/>
    <property type="match status" value="1"/>
</dbReference>
<dbReference type="SMART" id="SM00151">
    <property type="entry name" value="SWIB"/>
    <property type="match status" value="1"/>
</dbReference>
<evidence type="ECO:0000313" key="2">
    <source>
        <dbReference type="EMBL" id="CAA2617794.1"/>
    </source>
</evidence>
<gene>
    <name evidence="2" type="ORF">SI7747_03003956</name>
</gene>